<sequence>MSQYTKQTWSRNDDSSFSAHPTVQKSIYLYDPIVLSEAHLEAIGATPIEDGTFTFLLSHLKYDPESRTISREVLTASKEDWEMTIDDHVKSLEATANLGDDLSLGLKPGDSESWLQLAFENGDTEALMIKEDEEFANLKLGVDVDVVEGIQLVHPSNASRMEELLAWALDLEESQGSRPEHTSQVGRPKMLKNTLV</sequence>
<dbReference type="OrthoDB" id="10378116at2759"/>
<evidence type="ECO:0000256" key="1">
    <source>
        <dbReference type="SAM" id="MobiDB-lite"/>
    </source>
</evidence>
<dbReference type="RefSeq" id="XP_019032725.1">
    <property type="nucleotide sequence ID" value="XM_019174993.1"/>
</dbReference>
<keyword evidence="3" id="KW-1185">Reference proteome</keyword>
<accession>A0A1E3JI76</accession>
<evidence type="ECO:0000313" key="3">
    <source>
        <dbReference type="Proteomes" id="UP000094819"/>
    </source>
</evidence>
<dbReference type="AlphaFoldDB" id="A0A1E3JI76"/>
<gene>
    <name evidence="2" type="ORF">L198_02852</name>
</gene>
<feature type="region of interest" description="Disordered" evidence="1">
    <location>
        <begin position="173"/>
        <end position="196"/>
    </location>
</feature>
<protein>
    <submittedName>
        <fullName evidence="2">Uncharacterized protein</fullName>
    </submittedName>
</protein>
<reference evidence="2 3" key="1">
    <citation type="submission" date="2016-06" db="EMBL/GenBank/DDBJ databases">
        <title>Evolution of pathogenesis and genome organization in the Tremellales.</title>
        <authorList>
            <person name="Cuomo C."/>
            <person name="Litvintseva A."/>
            <person name="Heitman J."/>
            <person name="Chen Y."/>
            <person name="Sun S."/>
            <person name="Springer D."/>
            <person name="Dromer F."/>
            <person name="Young S."/>
            <person name="Zeng Q."/>
            <person name="Chapman S."/>
            <person name="Gujja S."/>
            <person name="Saif S."/>
            <person name="Birren B."/>
        </authorList>
    </citation>
    <scope>NUCLEOTIDE SEQUENCE [LARGE SCALE GENOMIC DNA]</scope>
    <source>
        <strain evidence="2 3">CBS 7118</strain>
    </source>
</reference>
<name>A0A1E3JI76_9TREE</name>
<evidence type="ECO:0000313" key="2">
    <source>
        <dbReference type="EMBL" id="ODO00533.1"/>
    </source>
</evidence>
<feature type="compositionally biased region" description="Polar residues" evidence="1">
    <location>
        <begin position="174"/>
        <end position="185"/>
    </location>
</feature>
<comment type="caution">
    <text evidence="2">The sequence shown here is derived from an EMBL/GenBank/DDBJ whole genome shotgun (WGS) entry which is preliminary data.</text>
</comment>
<dbReference type="GeneID" id="30192065"/>
<dbReference type="EMBL" id="AWGH01000007">
    <property type="protein sequence ID" value="ODO00533.1"/>
    <property type="molecule type" value="Genomic_DNA"/>
</dbReference>
<dbReference type="Proteomes" id="UP000094819">
    <property type="component" value="Unassembled WGS sequence"/>
</dbReference>
<proteinExistence type="predicted"/>
<organism evidence="2 3">
    <name type="scientific">Cryptococcus wingfieldii CBS 7118</name>
    <dbReference type="NCBI Taxonomy" id="1295528"/>
    <lineage>
        <taxon>Eukaryota</taxon>
        <taxon>Fungi</taxon>
        <taxon>Dikarya</taxon>
        <taxon>Basidiomycota</taxon>
        <taxon>Agaricomycotina</taxon>
        <taxon>Tremellomycetes</taxon>
        <taxon>Tremellales</taxon>
        <taxon>Cryptococcaceae</taxon>
        <taxon>Cryptococcus</taxon>
    </lineage>
</organism>